<dbReference type="InterPro" id="IPR005299">
    <property type="entry name" value="MeTrfase_7"/>
</dbReference>
<dbReference type="PANTHER" id="PTHR31009">
    <property type="entry name" value="S-ADENOSYL-L-METHIONINE:CARBOXYL METHYLTRANSFERASE FAMILY PROTEIN"/>
    <property type="match status" value="1"/>
</dbReference>
<dbReference type="AlphaFoldDB" id="A0A835AD07"/>
<gene>
    <name evidence="4" type="ORF">HU200_058725</name>
</gene>
<name>A0A835AD07_9POAL</name>
<sequence>MVNMENNFHMTEGDGEHSYAKNCRRQEMIMLEGRPIVENAIKELYKALGPKTMTIADLGCSSGPNTLLFISNLLDTMSDQCKASECVELQIFLNDLPGYAPISYYISGVPKSYYSRLFPRQSVHLFHSSGCLHWRSQVPDELYARGFLNEDNIYITNTTTPLVVKYYKEQFDKDFSLFLRLRHQELVSRGKIVLIFCGKKDENVYNGDLNKLFGLLSRSLQSLVSKGLVEKQKLESFNLPLYGPSIAEVKTIVMQIQLFRIVHVKLFESNWDPWDDTEGDDIHNNALSGSNVSKMVRAVMEPLIASHFGETILDALFTEYACLVSMHLEKEKTKFAMIAMSLEKI</sequence>
<dbReference type="OrthoDB" id="638608at2759"/>
<protein>
    <submittedName>
        <fullName evidence="4">Uncharacterized protein</fullName>
    </submittedName>
</protein>
<dbReference type="SUPFAM" id="SSF53335">
    <property type="entry name" value="S-adenosyl-L-methionine-dependent methyltransferases"/>
    <property type="match status" value="1"/>
</dbReference>
<accession>A0A835AD07</accession>
<organism evidence="4 5">
    <name type="scientific">Digitaria exilis</name>
    <dbReference type="NCBI Taxonomy" id="1010633"/>
    <lineage>
        <taxon>Eukaryota</taxon>
        <taxon>Viridiplantae</taxon>
        <taxon>Streptophyta</taxon>
        <taxon>Embryophyta</taxon>
        <taxon>Tracheophyta</taxon>
        <taxon>Spermatophyta</taxon>
        <taxon>Magnoliopsida</taxon>
        <taxon>Liliopsida</taxon>
        <taxon>Poales</taxon>
        <taxon>Poaceae</taxon>
        <taxon>PACMAD clade</taxon>
        <taxon>Panicoideae</taxon>
        <taxon>Panicodae</taxon>
        <taxon>Paniceae</taxon>
        <taxon>Anthephorinae</taxon>
        <taxon>Digitaria</taxon>
    </lineage>
</organism>
<dbReference type="InterPro" id="IPR029063">
    <property type="entry name" value="SAM-dependent_MTases_sf"/>
</dbReference>
<dbReference type="Gene3D" id="1.10.1200.270">
    <property type="entry name" value="Methyltransferase, alpha-helical capping domain"/>
    <property type="match status" value="1"/>
</dbReference>
<keyword evidence="5" id="KW-1185">Reference proteome</keyword>
<evidence type="ECO:0000313" key="5">
    <source>
        <dbReference type="Proteomes" id="UP000636709"/>
    </source>
</evidence>
<dbReference type="InterPro" id="IPR042086">
    <property type="entry name" value="MeTrfase_capping"/>
</dbReference>
<proteinExistence type="inferred from homology"/>
<keyword evidence="2" id="KW-0479">Metal-binding</keyword>
<comment type="similarity">
    <text evidence="1">Belongs to the methyltransferase superfamily. Type-7 methyltransferase family. SABATH subfamily.</text>
</comment>
<comment type="caution">
    <text evidence="4">The sequence shown here is derived from an EMBL/GenBank/DDBJ whole genome shotgun (WGS) entry which is preliminary data.</text>
</comment>
<dbReference type="GO" id="GO:0008168">
    <property type="term" value="F:methyltransferase activity"/>
    <property type="evidence" value="ECO:0007669"/>
    <property type="project" value="InterPro"/>
</dbReference>
<dbReference type="Gene3D" id="3.40.50.150">
    <property type="entry name" value="Vaccinia Virus protein VP39"/>
    <property type="match status" value="1"/>
</dbReference>
<reference evidence="4" key="1">
    <citation type="submission" date="2020-07" db="EMBL/GenBank/DDBJ databases">
        <title>Genome sequence and genetic diversity analysis of an under-domesticated orphan crop, white fonio (Digitaria exilis).</title>
        <authorList>
            <person name="Bennetzen J.L."/>
            <person name="Chen S."/>
            <person name="Ma X."/>
            <person name="Wang X."/>
            <person name="Yssel A.E.J."/>
            <person name="Chaluvadi S.R."/>
            <person name="Johnson M."/>
            <person name="Gangashetty P."/>
            <person name="Hamidou F."/>
            <person name="Sanogo M.D."/>
            <person name="Zwaenepoel A."/>
            <person name="Wallace J."/>
            <person name="Van De Peer Y."/>
            <person name="Van Deynze A."/>
        </authorList>
    </citation>
    <scope>NUCLEOTIDE SEQUENCE</scope>
    <source>
        <tissue evidence="4">Leaves</tissue>
    </source>
</reference>
<dbReference type="EMBL" id="JACEFO010002475">
    <property type="protein sequence ID" value="KAF8659082.1"/>
    <property type="molecule type" value="Genomic_DNA"/>
</dbReference>
<evidence type="ECO:0000313" key="4">
    <source>
        <dbReference type="EMBL" id="KAF8659082.1"/>
    </source>
</evidence>
<keyword evidence="3" id="KW-0460">Magnesium</keyword>
<dbReference type="GO" id="GO:0046872">
    <property type="term" value="F:metal ion binding"/>
    <property type="evidence" value="ECO:0007669"/>
    <property type="project" value="UniProtKB-KW"/>
</dbReference>
<evidence type="ECO:0000256" key="2">
    <source>
        <dbReference type="ARBA" id="ARBA00022723"/>
    </source>
</evidence>
<dbReference type="Pfam" id="PF03492">
    <property type="entry name" value="Methyltransf_7"/>
    <property type="match status" value="2"/>
</dbReference>
<evidence type="ECO:0000256" key="3">
    <source>
        <dbReference type="ARBA" id="ARBA00022842"/>
    </source>
</evidence>
<dbReference type="Proteomes" id="UP000636709">
    <property type="component" value="Unassembled WGS sequence"/>
</dbReference>
<evidence type="ECO:0000256" key="1">
    <source>
        <dbReference type="ARBA" id="ARBA00008908"/>
    </source>
</evidence>